<organism evidence="2 3">
    <name type="scientific">Clytia hemisphaerica</name>
    <dbReference type="NCBI Taxonomy" id="252671"/>
    <lineage>
        <taxon>Eukaryota</taxon>
        <taxon>Metazoa</taxon>
        <taxon>Cnidaria</taxon>
        <taxon>Hydrozoa</taxon>
        <taxon>Hydroidolina</taxon>
        <taxon>Leptothecata</taxon>
        <taxon>Obeliida</taxon>
        <taxon>Clytiidae</taxon>
        <taxon>Clytia</taxon>
    </lineage>
</organism>
<protein>
    <submittedName>
        <fullName evidence="2">Uncharacterized protein</fullName>
    </submittedName>
</protein>
<sequence length="248" mass="29898">MDSYFEDDYRGRIDKKREYDRINLELKDIAWKLYDLTCDFKDLRYDACQLVETGHYDRYEKHNRSSYKESTSSQKSRKTTKDSKRSSWREKSDESADQEKFEKCKQKYLEDFEKALEYRRNRCMKKTEEELERSMSKHRYSSPSLTPSAKYASTYEGLSTEELEQRLREKLDVLQRKAMHLKESYCGRERSYSTNSYEGDKKTNVSCMRKMKERNLHSPHRVYLDGESTYVVDHADSKVIFVPKTYEY</sequence>
<accession>A0A7M5XKL8</accession>
<feature type="compositionally biased region" description="Basic and acidic residues" evidence="1">
    <location>
        <begin position="79"/>
        <end position="92"/>
    </location>
</feature>
<reference evidence="2" key="1">
    <citation type="submission" date="2021-01" db="UniProtKB">
        <authorList>
            <consortium name="EnsemblMetazoa"/>
        </authorList>
    </citation>
    <scope>IDENTIFICATION</scope>
</reference>
<keyword evidence="3" id="KW-1185">Reference proteome</keyword>
<name>A0A7M5XKL8_9CNID</name>
<dbReference type="EnsemblMetazoa" id="CLYHEMT024587.1">
    <property type="protein sequence ID" value="CLYHEMP024587.1"/>
    <property type="gene ID" value="CLYHEMG024587"/>
</dbReference>
<evidence type="ECO:0000313" key="3">
    <source>
        <dbReference type="Proteomes" id="UP000594262"/>
    </source>
</evidence>
<feature type="region of interest" description="Disordered" evidence="1">
    <location>
        <begin position="62"/>
        <end position="92"/>
    </location>
</feature>
<dbReference type="Proteomes" id="UP000594262">
    <property type="component" value="Unplaced"/>
</dbReference>
<evidence type="ECO:0000313" key="2">
    <source>
        <dbReference type="EnsemblMetazoa" id="CLYHEMP024587.1"/>
    </source>
</evidence>
<evidence type="ECO:0000256" key="1">
    <source>
        <dbReference type="SAM" id="MobiDB-lite"/>
    </source>
</evidence>
<proteinExistence type="predicted"/>
<dbReference type="AlphaFoldDB" id="A0A7M5XKL8"/>